<dbReference type="NCBIfam" id="NF003768">
    <property type="entry name" value="PRK05365.1"/>
    <property type="match status" value="1"/>
</dbReference>
<proteinExistence type="predicted"/>
<dbReference type="InterPro" id="IPR029479">
    <property type="entry name" value="Nitroreductase"/>
</dbReference>
<dbReference type="SUPFAM" id="SSF55469">
    <property type="entry name" value="FMN-dependent nitroreductase-like"/>
    <property type="match status" value="1"/>
</dbReference>
<evidence type="ECO:0000313" key="2">
    <source>
        <dbReference type="EMBL" id="GHH52476.1"/>
    </source>
</evidence>
<dbReference type="PANTHER" id="PTHR43543:SF1">
    <property type="entry name" value="MALONIC SEMIALDEHYDE REDUCTASE RUTE-RELATED"/>
    <property type="match status" value="1"/>
</dbReference>
<organism evidence="2 3">
    <name type="scientific">Lentzea cavernae</name>
    <dbReference type="NCBI Taxonomy" id="2020703"/>
    <lineage>
        <taxon>Bacteria</taxon>
        <taxon>Bacillati</taxon>
        <taxon>Actinomycetota</taxon>
        <taxon>Actinomycetes</taxon>
        <taxon>Pseudonocardiales</taxon>
        <taxon>Pseudonocardiaceae</taxon>
        <taxon>Lentzea</taxon>
    </lineage>
</organism>
<protein>
    <submittedName>
        <fullName evidence="2">NADH dehydrogenase/NAD(P)H nitroreductase</fullName>
    </submittedName>
</protein>
<keyword evidence="3" id="KW-1185">Reference proteome</keyword>
<dbReference type="InterPro" id="IPR000415">
    <property type="entry name" value="Nitroreductase-like"/>
</dbReference>
<comment type="caution">
    <text evidence="2">The sequence shown here is derived from an EMBL/GenBank/DDBJ whole genome shotgun (WGS) entry which is preliminary data.</text>
</comment>
<evidence type="ECO:0000259" key="1">
    <source>
        <dbReference type="Pfam" id="PF00881"/>
    </source>
</evidence>
<dbReference type="InterPro" id="IPR050461">
    <property type="entry name" value="Nitroreductase_HadB/RutE"/>
</dbReference>
<gene>
    <name evidence="2" type="ORF">GCM10017774_64430</name>
</gene>
<feature type="domain" description="Nitroreductase" evidence="1">
    <location>
        <begin position="18"/>
        <end position="175"/>
    </location>
</feature>
<dbReference type="RefSeq" id="WP_191303123.1">
    <property type="nucleotide sequence ID" value="NZ_BNAR01000012.1"/>
</dbReference>
<reference evidence="3" key="1">
    <citation type="journal article" date="2019" name="Int. J. Syst. Evol. Microbiol.">
        <title>The Global Catalogue of Microorganisms (GCM) 10K type strain sequencing project: providing services to taxonomists for standard genome sequencing and annotation.</title>
        <authorList>
            <consortium name="The Broad Institute Genomics Platform"/>
            <consortium name="The Broad Institute Genome Sequencing Center for Infectious Disease"/>
            <person name="Wu L."/>
            <person name="Ma J."/>
        </authorList>
    </citation>
    <scope>NUCLEOTIDE SEQUENCE [LARGE SCALE GENOMIC DNA]</scope>
    <source>
        <strain evidence="3">CGMCC 4.7367</strain>
    </source>
</reference>
<accession>A0ABQ3MLK8</accession>
<dbReference type="PANTHER" id="PTHR43543">
    <property type="entry name" value="MALONIC SEMIALDEHYDE REDUCTASE RUTE-RELATED"/>
    <property type="match status" value="1"/>
</dbReference>
<dbReference type="Proteomes" id="UP000605568">
    <property type="component" value="Unassembled WGS sequence"/>
</dbReference>
<sequence length="198" mass="22044">MANLAIDSASQDLLFREAHSAHRFTDEPVSDEAVKAIYDLIKYAPTSMNMQALRVVLIRSDDARERLVRQMIDTNKEKTSSAPLVAIIAADLDFHDEMPRLFPHFPQAKDIFFAKRDDRVPHAVSSATLQLGYFIVGVRAAGLGAGPMAGFDVDGVNKEFFDDGKHHAICVMVIGNPAEDAYHPRLPRLEYDEVFTTV</sequence>
<dbReference type="EMBL" id="BNAR01000012">
    <property type="protein sequence ID" value="GHH52476.1"/>
    <property type="molecule type" value="Genomic_DNA"/>
</dbReference>
<name>A0ABQ3MLK8_9PSEU</name>
<dbReference type="Gene3D" id="3.40.109.10">
    <property type="entry name" value="NADH Oxidase"/>
    <property type="match status" value="1"/>
</dbReference>
<dbReference type="Pfam" id="PF00881">
    <property type="entry name" value="Nitroreductase"/>
    <property type="match status" value="1"/>
</dbReference>
<evidence type="ECO:0000313" key="3">
    <source>
        <dbReference type="Proteomes" id="UP000605568"/>
    </source>
</evidence>